<organism evidence="1 2">
    <name type="scientific">Acorus calamus</name>
    <name type="common">Sweet flag</name>
    <dbReference type="NCBI Taxonomy" id="4465"/>
    <lineage>
        <taxon>Eukaryota</taxon>
        <taxon>Viridiplantae</taxon>
        <taxon>Streptophyta</taxon>
        <taxon>Embryophyta</taxon>
        <taxon>Tracheophyta</taxon>
        <taxon>Spermatophyta</taxon>
        <taxon>Magnoliopsida</taxon>
        <taxon>Liliopsida</taxon>
        <taxon>Acoraceae</taxon>
        <taxon>Acorus</taxon>
    </lineage>
</organism>
<keyword evidence="2" id="KW-1185">Reference proteome</keyword>
<dbReference type="SUPFAM" id="SSF52047">
    <property type="entry name" value="RNI-like"/>
    <property type="match status" value="1"/>
</dbReference>
<dbReference type="PANTHER" id="PTHR13382">
    <property type="entry name" value="MITOCHONDRIAL ATP SYNTHASE COUPLING FACTOR B"/>
    <property type="match status" value="1"/>
</dbReference>
<gene>
    <name evidence="1" type="ORF">QJS10_CPB19g00631</name>
</gene>
<protein>
    <submittedName>
        <fullName evidence="1">Uncharacterized protein</fullName>
    </submittedName>
</protein>
<dbReference type="GO" id="GO:0005737">
    <property type="term" value="C:cytoplasm"/>
    <property type="evidence" value="ECO:0007669"/>
    <property type="project" value="TreeGrafter"/>
</dbReference>
<dbReference type="SMART" id="SM00367">
    <property type="entry name" value="LRR_CC"/>
    <property type="match status" value="3"/>
</dbReference>
<dbReference type="PANTHER" id="PTHR13382:SF76">
    <property type="entry name" value="F-BOX AND LEUCINE-RICH REPEAT PROTEIN 14-RELATED"/>
    <property type="match status" value="1"/>
</dbReference>
<dbReference type="Gene3D" id="3.80.10.10">
    <property type="entry name" value="Ribonuclease Inhibitor"/>
    <property type="match status" value="1"/>
</dbReference>
<comment type="caution">
    <text evidence="1">The sequence shown here is derived from an EMBL/GenBank/DDBJ whole genome shotgun (WGS) entry which is preliminary data.</text>
</comment>
<proteinExistence type="predicted"/>
<accession>A0AAV9CE35</accession>
<reference evidence="1" key="2">
    <citation type="submission" date="2023-06" db="EMBL/GenBank/DDBJ databases">
        <authorList>
            <person name="Ma L."/>
            <person name="Liu K.-W."/>
            <person name="Li Z."/>
            <person name="Hsiao Y.-Y."/>
            <person name="Qi Y."/>
            <person name="Fu T."/>
            <person name="Tang G."/>
            <person name="Zhang D."/>
            <person name="Sun W.-H."/>
            <person name="Liu D.-K."/>
            <person name="Li Y."/>
            <person name="Chen G.-Z."/>
            <person name="Liu X.-D."/>
            <person name="Liao X.-Y."/>
            <person name="Jiang Y.-T."/>
            <person name="Yu X."/>
            <person name="Hao Y."/>
            <person name="Huang J."/>
            <person name="Zhao X.-W."/>
            <person name="Ke S."/>
            <person name="Chen Y.-Y."/>
            <person name="Wu W.-L."/>
            <person name="Hsu J.-L."/>
            <person name="Lin Y.-F."/>
            <person name="Huang M.-D."/>
            <person name="Li C.-Y."/>
            <person name="Huang L."/>
            <person name="Wang Z.-W."/>
            <person name="Zhao X."/>
            <person name="Zhong W.-Y."/>
            <person name="Peng D.-H."/>
            <person name="Ahmad S."/>
            <person name="Lan S."/>
            <person name="Zhang J.-S."/>
            <person name="Tsai W.-C."/>
            <person name="Van De Peer Y."/>
            <person name="Liu Z.-J."/>
        </authorList>
    </citation>
    <scope>NUCLEOTIDE SEQUENCE</scope>
    <source>
        <strain evidence="1">CP</strain>
        <tissue evidence="1">Leaves</tissue>
    </source>
</reference>
<dbReference type="EMBL" id="JAUJYO010000019">
    <property type="protein sequence ID" value="KAK1287410.1"/>
    <property type="molecule type" value="Genomic_DNA"/>
</dbReference>
<evidence type="ECO:0000313" key="2">
    <source>
        <dbReference type="Proteomes" id="UP001180020"/>
    </source>
</evidence>
<name>A0AAV9CE35_ACOCL</name>
<reference evidence="1" key="1">
    <citation type="journal article" date="2023" name="Nat. Commun.">
        <title>Diploid and tetraploid genomes of Acorus and the evolution of monocots.</title>
        <authorList>
            <person name="Ma L."/>
            <person name="Liu K.W."/>
            <person name="Li Z."/>
            <person name="Hsiao Y.Y."/>
            <person name="Qi Y."/>
            <person name="Fu T."/>
            <person name="Tang G.D."/>
            <person name="Zhang D."/>
            <person name="Sun W.H."/>
            <person name="Liu D.K."/>
            <person name="Li Y."/>
            <person name="Chen G.Z."/>
            <person name="Liu X.D."/>
            <person name="Liao X.Y."/>
            <person name="Jiang Y.T."/>
            <person name="Yu X."/>
            <person name="Hao Y."/>
            <person name="Huang J."/>
            <person name="Zhao X.W."/>
            <person name="Ke S."/>
            <person name="Chen Y.Y."/>
            <person name="Wu W.L."/>
            <person name="Hsu J.L."/>
            <person name="Lin Y.F."/>
            <person name="Huang M.D."/>
            <person name="Li C.Y."/>
            <person name="Huang L."/>
            <person name="Wang Z.W."/>
            <person name="Zhao X."/>
            <person name="Zhong W.Y."/>
            <person name="Peng D.H."/>
            <person name="Ahmad S."/>
            <person name="Lan S."/>
            <person name="Zhang J.S."/>
            <person name="Tsai W.C."/>
            <person name="Van de Peer Y."/>
            <person name="Liu Z.J."/>
        </authorList>
    </citation>
    <scope>NUCLEOTIDE SEQUENCE</scope>
    <source>
        <strain evidence="1">CP</strain>
    </source>
</reference>
<dbReference type="InterPro" id="IPR006553">
    <property type="entry name" value="Leu-rich_rpt_Cys-con_subtyp"/>
</dbReference>
<dbReference type="InterPro" id="IPR032675">
    <property type="entry name" value="LRR_dom_sf"/>
</dbReference>
<dbReference type="Proteomes" id="UP001180020">
    <property type="component" value="Unassembled WGS sequence"/>
</dbReference>
<dbReference type="AlphaFoldDB" id="A0AAV9CE35"/>
<dbReference type="InterPro" id="IPR050648">
    <property type="entry name" value="F-box_LRR-repeat"/>
</dbReference>
<sequence>MALLASHLREVTIIDLSDCSKLTELTLICLVKCCPLLEELRMKCTDLGRGRPLGSTSMKNRSKIRTLDLSENMHFNDKTLIQISFICPELRTVDLSCSERLTNVGIACLGLNCPYIRTLDVSGCRGVTNLGDEGFDELETLWAYESRIGDDGLLMALPRCRYSLRVVGLGETKVTRYGVTKVIEGCSRLRGICVSGAELHKLLLHKGLYKKGIYKKRSLVGSQSKTTLSRKSAGSLISLYSVLEILALKLL</sequence>
<evidence type="ECO:0000313" key="1">
    <source>
        <dbReference type="EMBL" id="KAK1287410.1"/>
    </source>
</evidence>